<feature type="compositionally biased region" description="Low complexity" evidence="1">
    <location>
        <begin position="49"/>
        <end position="61"/>
    </location>
</feature>
<feature type="compositionally biased region" description="Polar residues" evidence="1">
    <location>
        <begin position="62"/>
        <end position="77"/>
    </location>
</feature>
<proteinExistence type="predicted"/>
<evidence type="ECO:0000256" key="1">
    <source>
        <dbReference type="SAM" id="MobiDB-lite"/>
    </source>
</evidence>
<dbReference type="EMBL" id="CAJVQB010089978">
    <property type="protein sequence ID" value="CAG8847947.1"/>
    <property type="molecule type" value="Genomic_DNA"/>
</dbReference>
<organism evidence="2 3">
    <name type="scientific">Gigaspora margarita</name>
    <dbReference type="NCBI Taxonomy" id="4874"/>
    <lineage>
        <taxon>Eukaryota</taxon>
        <taxon>Fungi</taxon>
        <taxon>Fungi incertae sedis</taxon>
        <taxon>Mucoromycota</taxon>
        <taxon>Glomeromycotina</taxon>
        <taxon>Glomeromycetes</taxon>
        <taxon>Diversisporales</taxon>
        <taxon>Gigasporaceae</taxon>
        <taxon>Gigaspora</taxon>
    </lineage>
</organism>
<keyword evidence="3" id="KW-1185">Reference proteome</keyword>
<gene>
    <name evidence="2" type="ORF">GMARGA_LOCUS38930</name>
</gene>
<feature type="compositionally biased region" description="Gly residues" evidence="1">
    <location>
        <begin position="36"/>
        <end position="48"/>
    </location>
</feature>
<comment type="caution">
    <text evidence="2">The sequence shown here is derived from an EMBL/GenBank/DDBJ whole genome shotgun (WGS) entry which is preliminary data.</text>
</comment>
<dbReference type="Proteomes" id="UP000789901">
    <property type="component" value="Unassembled WGS sequence"/>
</dbReference>
<protein>
    <submittedName>
        <fullName evidence="2">37924_t:CDS:1</fullName>
    </submittedName>
</protein>
<sequence length="77" mass="7385">MHSFFATTFVLALPSPQSKGSSSSRDSSSSGSKGSSSGGKGSSSGGSGSSSDGSGSTFDGSQDQPTPVLTLSSSQGE</sequence>
<feature type="region of interest" description="Disordered" evidence="1">
    <location>
        <begin position="1"/>
        <end position="77"/>
    </location>
</feature>
<feature type="non-terminal residue" evidence="2">
    <location>
        <position position="77"/>
    </location>
</feature>
<name>A0ABN7X7R7_GIGMA</name>
<evidence type="ECO:0000313" key="2">
    <source>
        <dbReference type="EMBL" id="CAG8847947.1"/>
    </source>
</evidence>
<feature type="compositionally biased region" description="Low complexity" evidence="1">
    <location>
        <begin position="18"/>
        <end position="35"/>
    </location>
</feature>
<evidence type="ECO:0000313" key="3">
    <source>
        <dbReference type="Proteomes" id="UP000789901"/>
    </source>
</evidence>
<reference evidence="2 3" key="1">
    <citation type="submission" date="2021-06" db="EMBL/GenBank/DDBJ databases">
        <authorList>
            <person name="Kallberg Y."/>
            <person name="Tangrot J."/>
            <person name="Rosling A."/>
        </authorList>
    </citation>
    <scope>NUCLEOTIDE SEQUENCE [LARGE SCALE GENOMIC DNA]</scope>
    <source>
        <strain evidence="2 3">120-4 pot B 10/14</strain>
    </source>
</reference>
<accession>A0ABN7X7R7</accession>